<dbReference type="Proteomes" id="UP001410394">
    <property type="component" value="Unassembled WGS sequence"/>
</dbReference>
<feature type="domain" description="Flavoprotein" evidence="5">
    <location>
        <begin position="7"/>
        <end position="180"/>
    </location>
</feature>
<dbReference type="InterPro" id="IPR005252">
    <property type="entry name" value="CoaBC"/>
</dbReference>
<comment type="similarity">
    <text evidence="3 4">In the C-terminal section; belongs to the PPC synthetase family.</text>
</comment>
<comment type="pathway">
    <text evidence="3 4">Cofactor biosynthesis; coenzyme A biosynthesis; CoA from (R)-pantothenate: step 3/5.</text>
</comment>
<feature type="active site" description="Proton donor" evidence="3">
    <location>
        <position position="159"/>
    </location>
</feature>
<dbReference type="RefSeq" id="WP_345921415.1">
    <property type="nucleotide sequence ID" value="NZ_JBDIVE010000017.1"/>
</dbReference>
<keyword evidence="2 3" id="KW-0456">Lyase</keyword>
<dbReference type="InterPro" id="IPR003382">
    <property type="entry name" value="Flavoprotein"/>
</dbReference>
<accession>A0ABU9Z3V7</accession>
<keyword evidence="3 4" id="KW-0288">FMN</keyword>
<dbReference type="EC" id="6.3.2.5" evidence="3"/>
<comment type="caution">
    <text evidence="7">The sequence shown here is derived from an EMBL/GenBank/DDBJ whole genome shotgun (WGS) entry which is preliminary data.</text>
</comment>
<evidence type="ECO:0000256" key="3">
    <source>
        <dbReference type="HAMAP-Rule" id="MF_02225"/>
    </source>
</evidence>
<keyword evidence="3 4" id="KW-0285">Flavoprotein</keyword>
<evidence type="ECO:0000259" key="6">
    <source>
        <dbReference type="Pfam" id="PF04127"/>
    </source>
</evidence>
<comment type="caution">
    <text evidence="3">Lacks conserved residue(s) required for the propagation of feature annotation.</text>
</comment>
<dbReference type="EC" id="4.1.1.36" evidence="3"/>
<evidence type="ECO:0000259" key="5">
    <source>
        <dbReference type="Pfam" id="PF02441"/>
    </source>
</evidence>
<dbReference type="PANTHER" id="PTHR14359">
    <property type="entry name" value="HOMO-OLIGOMERIC FLAVIN CONTAINING CYS DECARBOXYLASE FAMILY"/>
    <property type="match status" value="1"/>
</dbReference>
<keyword evidence="3" id="KW-0460">Magnesium</keyword>
<feature type="binding site" evidence="3">
    <location>
        <position position="341"/>
    </location>
    <ligand>
        <name>CTP</name>
        <dbReference type="ChEBI" id="CHEBI:37563"/>
    </ligand>
</feature>
<dbReference type="PANTHER" id="PTHR14359:SF6">
    <property type="entry name" value="PHOSPHOPANTOTHENOYLCYSTEINE DECARBOXYLASE"/>
    <property type="match status" value="1"/>
</dbReference>
<dbReference type="SUPFAM" id="SSF102645">
    <property type="entry name" value="CoaB-like"/>
    <property type="match status" value="1"/>
</dbReference>
<dbReference type="InterPro" id="IPR035929">
    <property type="entry name" value="CoaB-like_sf"/>
</dbReference>
<feature type="binding site" evidence="3">
    <location>
        <begin position="305"/>
        <end position="308"/>
    </location>
    <ligand>
        <name>CTP</name>
        <dbReference type="ChEBI" id="CHEBI:37563"/>
    </ligand>
</feature>
<proteinExistence type="inferred from homology"/>
<evidence type="ECO:0000313" key="8">
    <source>
        <dbReference type="Proteomes" id="UP001410394"/>
    </source>
</evidence>
<comment type="similarity">
    <text evidence="3 4">In the N-terminal section; belongs to the HFCD (homo-oligomeric flavin containing Cys decarboxylase) superfamily.</text>
</comment>
<dbReference type="GO" id="GO:0004633">
    <property type="term" value="F:phosphopantothenoylcysteine decarboxylase activity"/>
    <property type="evidence" value="ECO:0007669"/>
    <property type="project" value="UniProtKB-EC"/>
</dbReference>
<feature type="region of interest" description="Phosphopantothenate--cysteine ligase" evidence="3">
    <location>
        <begin position="191"/>
        <end position="394"/>
    </location>
</feature>
<reference evidence="7 8" key="1">
    <citation type="journal article" date="2018" name="Int. J. Syst. Evol. Microbiol.">
        <title>Uliginosibacterium sediminicola sp. nov., isolated from freshwater sediment.</title>
        <authorList>
            <person name="Hwang W.M."/>
            <person name="Kim S.M."/>
            <person name="Kang K."/>
            <person name="Ahn T.Y."/>
        </authorList>
    </citation>
    <scope>NUCLEOTIDE SEQUENCE [LARGE SCALE GENOMIC DNA]</scope>
    <source>
        <strain evidence="7 8">M1-21</strain>
    </source>
</reference>
<sequence>MTALTGKTIMLGITGGIAAYKSAELVRLLVKAGAQVQVVMTDAATRFVTPLTFQALSGNPVWTELWNPQSANGMAHINLSRTADLALIAPASANFIARLAQGHANDLLSTLCLARDCPLLVAPAMNLQMWGNPATQRNVAQLAADGIGLLGPASGSQACGEVGEGRMLEAEELFEHLLAHFQPKLLAGRRVLMTAGPTFEALDPVRGLTNLSSGKMGFALARACVQAGAHVTLVSGPVSLPTPQGVTRIDVQSASQMHDAVFGALPGQDVFIGVAAVADYRPSQAAADKIKKSADTLTLELLRNPDILAAVAAQPDAPLCVGFAAESRNLDGYAQGKLQAKKLQLVVGNLVQDSIGRDSNAVVLYDAAGRHPLPPASKDDVAQRIVSHLAGLLK</sequence>
<dbReference type="InterPro" id="IPR036551">
    <property type="entry name" value="Flavin_trans-like"/>
</dbReference>
<comment type="function">
    <text evidence="4">Catalyzes two steps in the biosynthesis of coenzyme A. In the first step cysteine is conjugated to 4'-phosphopantothenate to form 4-phosphopantothenoylcysteine, in the latter compound is decarboxylated to form 4'-phosphopantotheine.</text>
</comment>
<keyword evidence="3 4" id="KW-0436">Ligase</keyword>
<dbReference type="InterPro" id="IPR007085">
    <property type="entry name" value="DNA/pantothenate-metab_flavo_C"/>
</dbReference>
<dbReference type="SUPFAM" id="SSF52507">
    <property type="entry name" value="Homo-oligomeric flavin-containing Cys decarboxylases, HFCD"/>
    <property type="match status" value="1"/>
</dbReference>
<dbReference type="GO" id="GO:0004632">
    <property type="term" value="F:phosphopantothenate--cysteine ligase activity"/>
    <property type="evidence" value="ECO:0007669"/>
    <property type="project" value="UniProtKB-EC"/>
</dbReference>
<gene>
    <name evidence="3 7" type="primary">coaBC</name>
    <name evidence="7" type="ORF">ABDB84_19285</name>
</gene>
<feature type="binding site" evidence="3">
    <location>
        <position position="323"/>
    </location>
    <ligand>
        <name>CTP</name>
        <dbReference type="ChEBI" id="CHEBI:37563"/>
    </ligand>
</feature>
<comment type="cofactor">
    <cofactor evidence="3">
        <name>FMN</name>
        <dbReference type="ChEBI" id="CHEBI:58210"/>
    </cofactor>
    <text evidence="3">Binds 1 FMN per subunit.</text>
</comment>
<keyword evidence="3" id="KW-0479">Metal-binding</keyword>
<dbReference type="Gene3D" id="3.40.50.10300">
    <property type="entry name" value="CoaB-like"/>
    <property type="match status" value="1"/>
</dbReference>
<dbReference type="Pfam" id="PF02441">
    <property type="entry name" value="Flavoprotein"/>
    <property type="match status" value="1"/>
</dbReference>
<dbReference type="Gene3D" id="3.40.50.1950">
    <property type="entry name" value="Flavin prenyltransferase-like"/>
    <property type="match status" value="1"/>
</dbReference>
<keyword evidence="8" id="KW-1185">Reference proteome</keyword>
<dbReference type="HAMAP" id="MF_02225">
    <property type="entry name" value="CoaBC"/>
    <property type="match status" value="1"/>
</dbReference>
<dbReference type="Pfam" id="PF04127">
    <property type="entry name" value="DFP"/>
    <property type="match status" value="1"/>
</dbReference>
<evidence type="ECO:0000313" key="7">
    <source>
        <dbReference type="EMBL" id="MEN3070635.1"/>
    </source>
</evidence>
<feature type="region of interest" description="Phosphopantothenoylcysteine decarboxylase" evidence="3">
    <location>
        <begin position="1"/>
        <end position="190"/>
    </location>
</feature>
<comment type="pathway">
    <text evidence="3 4">Cofactor biosynthesis; coenzyme A biosynthesis; CoA from (R)-pantothenate: step 2/5.</text>
</comment>
<feature type="binding site" evidence="3">
    <location>
        <position position="337"/>
    </location>
    <ligand>
        <name>CTP</name>
        <dbReference type="ChEBI" id="CHEBI:37563"/>
    </ligand>
</feature>
<name>A0ABU9Z3V7_9RHOO</name>
<evidence type="ECO:0000256" key="4">
    <source>
        <dbReference type="RuleBase" id="RU364078"/>
    </source>
</evidence>
<evidence type="ECO:0000256" key="1">
    <source>
        <dbReference type="ARBA" id="ARBA00022793"/>
    </source>
</evidence>
<feature type="domain" description="DNA/pantothenate metabolism flavoprotein C-terminal" evidence="6">
    <location>
        <begin position="186"/>
        <end position="390"/>
    </location>
</feature>
<comment type="function">
    <text evidence="3">Catalyzes two sequential steps in the biosynthesis of coenzyme A. In the first step cysteine is conjugated to 4'-phosphopantothenate to form 4-phosphopantothenoylcysteine. In the second step the latter compound is decarboxylated to form 4'-phosphopantotheine.</text>
</comment>
<feature type="binding site" evidence="3">
    <location>
        <position position="279"/>
    </location>
    <ligand>
        <name>CTP</name>
        <dbReference type="ChEBI" id="CHEBI:37563"/>
    </ligand>
</feature>
<keyword evidence="3" id="KW-0511">Multifunctional enzyme</keyword>
<comment type="catalytic activity">
    <reaction evidence="3 4">
        <text>(R)-4'-phosphopantothenate + L-cysteine + CTP = N-[(R)-4-phosphopantothenoyl]-L-cysteine + CMP + diphosphate + H(+)</text>
        <dbReference type="Rhea" id="RHEA:19397"/>
        <dbReference type="ChEBI" id="CHEBI:10986"/>
        <dbReference type="ChEBI" id="CHEBI:15378"/>
        <dbReference type="ChEBI" id="CHEBI:33019"/>
        <dbReference type="ChEBI" id="CHEBI:35235"/>
        <dbReference type="ChEBI" id="CHEBI:37563"/>
        <dbReference type="ChEBI" id="CHEBI:59458"/>
        <dbReference type="ChEBI" id="CHEBI:60377"/>
        <dbReference type="EC" id="6.3.2.5"/>
    </reaction>
</comment>
<comment type="catalytic activity">
    <reaction evidence="3 4">
        <text>N-[(R)-4-phosphopantothenoyl]-L-cysteine + H(+) = (R)-4'-phosphopantetheine + CO2</text>
        <dbReference type="Rhea" id="RHEA:16793"/>
        <dbReference type="ChEBI" id="CHEBI:15378"/>
        <dbReference type="ChEBI" id="CHEBI:16526"/>
        <dbReference type="ChEBI" id="CHEBI:59458"/>
        <dbReference type="ChEBI" id="CHEBI:61723"/>
        <dbReference type="EC" id="4.1.1.36"/>
    </reaction>
</comment>
<dbReference type="EMBL" id="JBDIVE010000017">
    <property type="protein sequence ID" value="MEN3070635.1"/>
    <property type="molecule type" value="Genomic_DNA"/>
</dbReference>
<comment type="cofactor">
    <cofactor evidence="3">
        <name>Mg(2+)</name>
        <dbReference type="ChEBI" id="CHEBI:18420"/>
    </cofactor>
</comment>
<keyword evidence="1 3" id="KW-0210">Decarboxylase</keyword>
<dbReference type="NCBIfam" id="TIGR00521">
    <property type="entry name" value="coaBC_dfp"/>
    <property type="match status" value="1"/>
</dbReference>
<protein>
    <recommendedName>
        <fullName evidence="3">Coenzyme A biosynthesis bifunctional protein CoaBC</fullName>
    </recommendedName>
    <alternativeName>
        <fullName evidence="3">DNA/pantothenate metabolism flavoprotein</fullName>
    </alternativeName>
    <alternativeName>
        <fullName evidence="3">Phosphopantothenoylcysteine synthetase/decarboxylase</fullName>
        <shortName evidence="3">PPCS-PPCDC</shortName>
    </alternativeName>
    <domain>
        <recommendedName>
            <fullName evidence="3">Phosphopantothenoylcysteine decarboxylase</fullName>
            <shortName evidence="3">PPC decarboxylase</shortName>
            <shortName evidence="3">PPC-DC</shortName>
            <ecNumber evidence="3">4.1.1.36</ecNumber>
        </recommendedName>
        <alternativeName>
            <fullName evidence="3">CoaC</fullName>
        </alternativeName>
    </domain>
    <domain>
        <recommendedName>
            <fullName evidence="3">Phosphopantothenate--cysteine ligase</fullName>
            <ecNumber evidence="3">6.3.2.5</ecNumber>
        </recommendedName>
        <alternativeName>
            <fullName evidence="3">CoaB</fullName>
        </alternativeName>
        <alternativeName>
            <fullName evidence="3">Phosphopantothenoylcysteine synthetase</fullName>
            <shortName evidence="3">PPC synthetase</shortName>
            <shortName evidence="3">PPC-S</shortName>
        </alternativeName>
    </domain>
</protein>
<feature type="binding site" evidence="3">
    <location>
        <position position="289"/>
    </location>
    <ligand>
        <name>CTP</name>
        <dbReference type="ChEBI" id="CHEBI:37563"/>
    </ligand>
</feature>
<evidence type="ECO:0000256" key="2">
    <source>
        <dbReference type="ARBA" id="ARBA00023239"/>
    </source>
</evidence>
<organism evidence="7 8">
    <name type="scientific">Uliginosibacterium sediminicola</name>
    <dbReference type="NCBI Taxonomy" id="2024550"/>
    <lineage>
        <taxon>Bacteria</taxon>
        <taxon>Pseudomonadati</taxon>
        <taxon>Pseudomonadota</taxon>
        <taxon>Betaproteobacteria</taxon>
        <taxon>Rhodocyclales</taxon>
        <taxon>Zoogloeaceae</taxon>
        <taxon>Uliginosibacterium</taxon>
    </lineage>
</organism>